<gene>
    <name evidence="3" type="ORF">OTERR_14330</name>
</gene>
<keyword evidence="4" id="KW-1185">Reference proteome</keyword>
<accession>A0A5C1E8G0</accession>
<keyword evidence="1" id="KW-0812">Transmembrane</keyword>
<dbReference type="Proteomes" id="UP000323671">
    <property type="component" value="Chromosome"/>
</dbReference>
<protein>
    <recommendedName>
        <fullName evidence="2">TPM domain-containing protein</fullName>
    </recommendedName>
</protein>
<dbReference type="AlphaFoldDB" id="A0A5C1E8G0"/>
<keyword evidence="1" id="KW-0472">Membrane</keyword>
<evidence type="ECO:0000313" key="3">
    <source>
        <dbReference type="EMBL" id="QEL64909.1"/>
    </source>
</evidence>
<dbReference type="KEGG" id="otr:OTERR_14330"/>
<dbReference type="EMBL" id="CP022579">
    <property type="protein sequence ID" value="QEL64909.1"/>
    <property type="molecule type" value="Genomic_DNA"/>
</dbReference>
<feature type="transmembrane region" description="Helical" evidence="1">
    <location>
        <begin position="22"/>
        <end position="42"/>
    </location>
</feature>
<proteinExistence type="predicted"/>
<sequence>MVACPGPAVGFLRGGRQTPRQYLILAWCLLIAAFCLALPAGAVENEAGRGLAAIPPLTARVTDTTGSLSAERRQALEARLAGFEKDKGAQIAVLIVPTTQPEAIEQYSLRVAEAWKLGRVKVDDGLLLVVAKNDRRLRIEVGYGLEGVVPDAIAKRIISEVIAPKLAAGDFPGGIDAGVEALIKAVSGEPLPAVAAPQPGPGSEGDLESLFVLVMIMALAVGQVLRAMFGRLFGSAAVGGVTGVLAMLIAGSLGIALLAGGVAFVFSLLGLSPAMLGGLGGGGSRGGGNGGFSGGGGRFGGGGASGGW</sequence>
<evidence type="ECO:0000259" key="2">
    <source>
        <dbReference type="Pfam" id="PF04536"/>
    </source>
</evidence>
<feature type="transmembrane region" description="Helical" evidence="1">
    <location>
        <begin position="241"/>
        <end position="269"/>
    </location>
</feature>
<dbReference type="Pfam" id="PF04536">
    <property type="entry name" value="TPM_phosphatase"/>
    <property type="match status" value="1"/>
</dbReference>
<keyword evidence="1" id="KW-1133">Transmembrane helix</keyword>
<feature type="domain" description="TPM" evidence="2">
    <location>
        <begin position="61"/>
        <end position="184"/>
    </location>
</feature>
<dbReference type="InterPro" id="IPR007621">
    <property type="entry name" value="TPM_dom"/>
</dbReference>
<name>A0A5C1E8G0_9RHOO</name>
<evidence type="ECO:0000313" key="4">
    <source>
        <dbReference type="Proteomes" id="UP000323671"/>
    </source>
</evidence>
<dbReference type="Gene3D" id="3.10.310.50">
    <property type="match status" value="1"/>
</dbReference>
<dbReference type="PANTHER" id="PTHR30373:SF2">
    <property type="entry name" value="UPF0603 PROTEIN YGCG"/>
    <property type="match status" value="1"/>
</dbReference>
<reference evidence="3 4" key="1">
    <citation type="submission" date="2017-07" db="EMBL/GenBank/DDBJ databases">
        <title>Complete genome sequence of Oryzomicrobium terrae TPP412.</title>
        <authorList>
            <person name="Chiu L.-W."/>
            <person name="Lo K.-J."/>
            <person name="Tsai Y.-M."/>
            <person name="Lin S.-S."/>
            <person name="Kuo C.-H."/>
            <person name="Liu C.-T."/>
        </authorList>
    </citation>
    <scope>NUCLEOTIDE SEQUENCE [LARGE SCALE GENOMIC DNA]</scope>
    <source>
        <strain evidence="3 4">TPP412</strain>
    </source>
</reference>
<dbReference type="PANTHER" id="PTHR30373">
    <property type="entry name" value="UPF0603 PROTEIN YGCG"/>
    <property type="match status" value="1"/>
</dbReference>
<evidence type="ECO:0000256" key="1">
    <source>
        <dbReference type="SAM" id="Phobius"/>
    </source>
</evidence>
<organism evidence="3 4">
    <name type="scientific">Oryzomicrobium terrae</name>
    <dbReference type="NCBI Taxonomy" id="1735038"/>
    <lineage>
        <taxon>Bacteria</taxon>
        <taxon>Pseudomonadati</taxon>
        <taxon>Pseudomonadota</taxon>
        <taxon>Betaproteobacteria</taxon>
        <taxon>Rhodocyclales</taxon>
        <taxon>Rhodocyclaceae</taxon>
        <taxon>Oryzomicrobium</taxon>
    </lineage>
</organism>